<evidence type="ECO:0000256" key="5">
    <source>
        <dbReference type="ARBA" id="ARBA00023277"/>
    </source>
</evidence>
<evidence type="ECO:0000256" key="2">
    <source>
        <dbReference type="ARBA" id="ARBA00022723"/>
    </source>
</evidence>
<dbReference type="PANTHER" id="PTHR31609:SF1">
    <property type="entry name" value="CARBOHYDRATE DEACETYLASE"/>
    <property type="match status" value="1"/>
</dbReference>
<dbReference type="AlphaFoldDB" id="A0A523XM49"/>
<name>A0A523XM49_UNCT6</name>
<dbReference type="GO" id="GO:0019213">
    <property type="term" value="F:deacetylase activity"/>
    <property type="evidence" value="ECO:0007669"/>
    <property type="project" value="TreeGrafter"/>
</dbReference>
<sequence>RSTSVLANMSYVGEVTSLMERFPDISIGIHFNLTVGRPVSPVDKVRSLVNGEGEFLREMFVKRMLLGKISMSEMVHELHNQVRRVVEFGVNLSHFDSHQNKHLYPMFFAAALKVAKRWGIKRMRSHNRYLYVQSGQRHSKIIRYYATNPKKIMTHSFSRLVTRFAHVQGLRTPDRLISPAYADSSRKYRPDTWLLMAKTLPEGVSEIYVHPGYPDALLSKYASYVKEREAEVKVLVSPDVRSALAQNNVELISFRDL</sequence>
<feature type="non-terminal residue" evidence="6">
    <location>
        <position position="1"/>
    </location>
</feature>
<keyword evidence="4" id="KW-0460">Magnesium</keyword>
<evidence type="ECO:0000256" key="1">
    <source>
        <dbReference type="ARBA" id="ARBA00001946"/>
    </source>
</evidence>
<comment type="caution">
    <text evidence="6">The sequence shown here is derived from an EMBL/GenBank/DDBJ whole genome shotgun (WGS) entry which is preliminary data.</text>
</comment>
<reference evidence="6 7" key="1">
    <citation type="submission" date="2019-03" db="EMBL/GenBank/DDBJ databases">
        <title>Metabolic potential of uncultured bacteria and archaea associated with petroleum seepage in deep-sea sediments.</title>
        <authorList>
            <person name="Dong X."/>
            <person name="Hubert C."/>
        </authorList>
    </citation>
    <scope>NUCLEOTIDE SEQUENCE [LARGE SCALE GENOMIC DNA]</scope>
    <source>
        <strain evidence="6">E29_bin36</strain>
    </source>
</reference>
<dbReference type="EMBL" id="SOIP01000339">
    <property type="protein sequence ID" value="TET80370.1"/>
    <property type="molecule type" value="Genomic_DNA"/>
</dbReference>
<protein>
    <submittedName>
        <fullName evidence="6">ChbG/HpnK family deacetylase</fullName>
    </submittedName>
</protein>
<keyword evidence="5" id="KW-0119">Carbohydrate metabolism</keyword>
<dbReference type="InterPro" id="IPR011330">
    <property type="entry name" value="Glyco_hydro/deAcase_b/a-brl"/>
</dbReference>
<organism evidence="6 7">
    <name type="scientific">candidate division TA06 bacterium</name>
    <dbReference type="NCBI Taxonomy" id="2250710"/>
    <lineage>
        <taxon>Bacteria</taxon>
        <taxon>Bacteria division TA06</taxon>
    </lineage>
</organism>
<dbReference type="GO" id="GO:0046872">
    <property type="term" value="F:metal ion binding"/>
    <property type="evidence" value="ECO:0007669"/>
    <property type="project" value="UniProtKB-KW"/>
</dbReference>
<proteinExistence type="predicted"/>
<dbReference type="Pfam" id="PF04794">
    <property type="entry name" value="YdjC"/>
    <property type="match status" value="1"/>
</dbReference>
<keyword evidence="2" id="KW-0479">Metal-binding</keyword>
<dbReference type="Gene3D" id="3.20.20.370">
    <property type="entry name" value="Glycoside hydrolase/deacetylase"/>
    <property type="match status" value="1"/>
</dbReference>
<evidence type="ECO:0000256" key="3">
    <source>
        <dbReference type="ARBA" id="ARBA00022801"/>
    </source>
</evidence>
<accession>A0A523XM49</accession>
<evidence type="ECO:0000256" key="4">
    <source>
        <dbReference type="ARBA" id="ARBA00022842"/>
    </source>
</evidence>
<dbReference type="PANTHER" id="PTHR31609">
    <property type="entry name" value="YDJC DEACETYLASE FAMILY MEMBER"/>
    <property type="match status" value="1"/>
</dbReference>
<keyword evidence="3" id="KW-0378">Hydrolase</keyword>
<dbReference type="GO" id="GO:0016787">
    <property type="term" value="F:hydrolase activity"/>
    <property type="evidence" value="ECO:0007669"/>
    <property type="project" value="UniProtKB-KW"/>
</dbReference>
<comment type="cofactor">
    <cofactor evidence="1">
        <name>Mg(2+)</name>
        <dbReference type="ChEBI" id="CHEBI:18420"/>
    </cofactor>
</comment>
<dbReference type="InterPro" id="IPR006879">
    <property type="entry name" value="YdjC-like"/>
</dbReference>
<evidence type="ECO:0000313" key="6">
    <source>
        <dbReference type="EMBL" id="TET80370.1"/>
    </source>
</evidence>
<evidence type="ECO:0000313" key="7">
    <source>
        <dbReference type="Proteomes" id="UP000315534"/>
    </source>
</evidence>
<dbReference type="GO" id="GO:0005975">
    <property type="term" value="P:carbohydrate metabolic process"/>
    <property type="evidence" value="ECO:0007669"/>
    <property type="project" value="InterPro"/>
</dbReference>
<dbReference type="Proteomes" id="UP000315534">
    <property type="component" value="Unassembled WGS sequence"/>
</dbReference>
<gene>
    <name evidence="6" type="ORF">E3J38_05690</name>
</gene>
<dbReference type="SUPFAM" id="SSF88713">
    <property type="entry name" value="Glycoside hydrolase/deacetylase"/>
    <property type="match status" value="1"/>
</dbReference>